<dbReference type="Proteomes" id="UP000729402">
    <property type="component" value="Unassembled WGS sequence"/>
</dbReference>
<proteinExistence type="predicted"/>
<comment type="caution">
    <text evidence="2">The sequence shown here is derived from an EMBL/GenBank/DDBJ whole genome shotgun (WGS) entry which is preliminary data.</text>
</comment>
<protein>
    <submittedName>
        <fullName evidence="2">Uncharacterized protein</fullName>
    </submittedName>
</protein>
<evidence type="ECO:0000256" key="1">
    <source>
        <dbReference type="SAM" id="MobiDB-lite"/>
    </source>
</evidence>
<gene>
    <name evidence="2" type="ORF">GUJ93_ZPchr0006g43076</name>
</gene>
<name>A0A8J5TAE6_ZIZPA</name>
<evidence type="ECO:0000313" key="2">
    <source>
        <dbReference type="EMBL" id="KAG8069786.1"/>
    </source>
</evidence>
<feature type="region of interest" description="Disordered" evidence="1">
    <location>
        <begin position="1"/>
        <end position="42"/>
    </location>
</feature>
<accession>A0A8J5TAE6</accession>
<reference evidence="2" key="2">
    <citation type="submission" date="2021-02" db="EMBL/GenBank/DDBJ databases">
        <authorList>
            <person name="Kimball J.A."/>
            <person name="Haas M.W."/>
            <person name="Macchietto M."/>
            <person name="Kono T."/>
            <person name="Duquette J."/>
            <person name="Shao M."/>
        </authorList>
    </citation>
    <scope>NUCLEOTIDE SEQUENCE</scope>
    <source>
        <tissue evidence="2">Fresh leaf tissue</tissue>
    </source>
</reference>
<dbReference type="AlphaFoldDB" id="A0A8J5TAE6"/>
<sequence>MLLHLHASSVEASEEERVESEREQEQCAEVGEQPSCEGDEVEEGMQRRVVEEVVEHAVCGHRDGCAREHPYAVEAADHEVLEQRTGVL</sequence>
<reference evidence="2" key="1">
    <citation type="journal article" date="2021" name="bioRxiv">
        <title>Whole Genome Assembly and Annotation of Northern Wild Rice, Zizania palustris L., Supports a Whole Genome Duplication in the Zizania Genus.</title>
        <authorList>
            <person name="Haas M."/>
            <person name="Kono T."/>
            <person name="Macchietto M."/>
            <person name="Millas R."/>
            <person name="McGilp L."/>
            <person name="Shao M."/>
            <person name="Duquette J."/>
            <person name="Hirsch C.N."/>
            <person name="Kimball J."/>
        </authorList>
    </citation>
    <scope>NUCLEOTIDE SEQUENCE</scope>
    <source>
        <tissue evidence="2">Fresh leaf tissue</tissue>
    </source>
</reference>
<evidence type="ECO:0000313" key="3">
    <source>
        <dbReference type="Proteomes" id="UP000729402"/>
    </source>
</evidence>
<organism evidence="2 3">
    <name type="scientific">Zizania palustris</name>
    <name type="common">Northern wild rice</name>
    <dbReference type="NCBI Taxonomy" id="103762"/>
    <lineage>
        <taxon>Eukaryota</taxon>
        <taxon>Viridiplantae</taxon>
        <taxon>Streptophyta</taxon>
        <taxon>Embryophyta</taxon>
        <taxon>Tracheophyta</taxon>
        <taxon>Spermatophyta</taxon>
        <taxon>Magnoliopsida</taxon>
        <taxon>Liliopsida</taxon>
        <taxon>Poales</taxon>
        <taxon>Poaceae</taxon>
        <taxon>BOP clade</taxon>
        <taxon>Oryzoideae</taxon>
        <taxon>Oryzeae</taxon>
        <taxon>Zizaniinae</taxon>
        <taxon>Zizania</taxon>
    </lineage>
</organism>
<dbReference type="EMBL" id="JAAALK010000283">
    <property type="protein sequence ID" value="KAG8069786.1"/>
    <property type="molecule type" value="Genomic_DNA"/>
</dbReference>
<keyword evidence="3" id="KW-1185">Reference proteome</keyword>